<dbReference type="AlphaFoldDB" id="A0A0A9H4I4"/>
<dbReference type="EMBL" id="GBRH01167187">
    <property type="protein sequence ID" value="JAE30709.1"/>
    <property type="molecule type" value="Transcribed_RNA"/>
</dbReference>
<name>A0A0A9H4I4_ARUDO</name>
<sequence>MEQMIGVEETQHVPNSTHIFMISIVVLLYCSVCPLALH</sequence>
<evidence type="ECO:0000256" key="1">
    <source>
        <dbReference type="SAM" id="Phobius"/>
    </source>
</evidence>
<reference evidence="2" key="2">
    <citation type="journal article" date="2015" name="Data Brief">
        <title>Shoot transcriptome of the giant reed, Arundo donax.</title>
        <authorList>
            <person name="Barrero R.A."/>
            <person name="Guerrero F.D."/>
            <person name="Moolhuijzen P."/>
            <person name="Goolsby J.A."/>
            <person name="Tidwell J."/>
            <person name="Bellgard S.E."/>
            <person name="Bellgard M.I."/>
        </authorList>
    </citation>
    <scope>NUCLEOTIDE SEQUENCE</scope>
    <source>
        <tissue evidence="2">Shoot tissue taken approximately 20 cm above the soil surface</tissue>
    </source>
</reference>
<keyword evidence="1" id="KW-0472">Membrane</keyword>
<evidence type="ECO:0000313" key="2">
    <source>
        <dbReference type="EMBL" id="JAE30709.1"/>
    </source>
</evidence>
<keyword evidence="1" id="KW-0812">Transmembrane</keyword>
<organism evidence="2">
    <name type="scientific">Arundo donax</name>
    <name type="common">Giant reed</name>
    <name type="synonym">Donax arundinaceus</name>
    <dbReference type="NCBI Taxonomy" id="35708"/>
    <lineage>
        <taxon>Eukaryota</taxon>
        <taxon>Viridiplantae</taxon>
        <taxon>Streptophyta</taxon>
        <taxon>Embryophyta</taxon>
        <taxon>Tracheophyta</taxon>
        <taxon>Spermatophyta</taxon>
        <taxon>Magnoliopsida</taxon>
        <taxon>Liliopsida</taxon>
        <taxon>Poales</taxon>
        <taxon>Poaceae</taxon>
        <taxon>PACMAD clade</taxon>
        <taxon>Arundinoideae</taxon>
        <taxon>Arundineae</taxon>
        <taxon>Arundo</taxon>
    </lineage>
</organism>
<protein>
    <submittedName>
        <fullName evidence="2">Uncharacterized protein</fullName>
    </submittedName>
</protein>
<proteinExistence type="predicted"/>
<feature type="transmembrane region" description="Helical" evidence="1">
    <location>
        <begin position="19"/>
        <end position="37"/>
    </location>
</feature>
<reference evidence="2" key="1">
    <citation type="submission" date="2014-09" db="EMBL/GenBank/DDBJ databases">
        <authorList>
            <person name="Magalhaes I.L.F."/>
            <person name="Oliveira U."/>
            <person name="Santos F.R."/>
            <person name="Vidigal T.H.D.A."/>
            <person name="Brescovit A.D."/>
            <person name="Santos A.J."/>
        </authorList>
    </citation>
    <scope>NUCLEOTIDE SEQUENCE</scope>
    <source>
        <tissue evidence="2">Shoot tissue taken approximately 20 cm above the soil surface</tissue>
    </source>
</reference>
<accession>A0A0A9H4I4</accession>
<keyword evidence="1" id="KW-1133">Transmembrane helix</keyword>